<dbReference type="SMART" id="SM00382">
    <property type="entry name" value="AAA"/>
    <property type="match status" value="1"/>
</dbReference>
<evidence type="ECO:0000259" key="9">
    <source>
        <dbReference type="PROSITE" id="PS50893"/>
    </source>
</evidence>
<dbReference type="Proteomes" id="UP001385809">
    <property type="component" value="Unassembled WGS sequence"/>
</dbReference>
<evidence type="ECO:0000256" key="8">
    <source>
        <dbReference type="SAM" id="SignalP"/>
    </source>
</evidence>
<organism evidence="10 11">
    <name type="scientific">Actinomycetospora aurantiaca</name>
    <dbReference type="NCBI Taxonomy" id="3129233"/>
    <lineage>
        <taxon>Bacteria</taxon>
        <taxon>Bacillati</taxon>
        <taxon>Actinomycetota</taxon>
        <taxon>Actinomycetes</taxon>
        <taxon>Pseudonocardiales</taxon>
        <taxon>Pseudonocardiaceae</taxon>
        <taxon>Actinomycetospora</taxon>
    </lineage>
</organism>
<feature type="signal peptide" evidence="8">
    <location>
        <begin position="1"/>
        <end position="24"/>
    </location>
</feature>
<dbReference type="Gene3D" id="2.60.120.260">
    <property type="entry name" value="Galactose-binding domain-like"/>
    <property type="match status" value="1"/>
</dbReference>
<dbReference type="GO" id="GO:0016787">
    <property type="term" value="F:hydrolase activity"/>
    <property type="evidence" value="ECO:0007669"/>
    <property type="project" value="UniProtKB-KW"/>
</dbReference>
<dbReference type="SUPFAM" id="SSF49785">
    <property type="entry name" value="Galactose-binding domain-like"/>
    <property type="match status" value="1"/>
</dbReference>
<dbReference type="InterPro" id="IPR027417">
    <property type="entry name" value="P-loop_NTPase"/>
</dbReference>
<reference evidence="10 11" key="1">
    <citation type="submission" date="2024-03" db="EMBL/GenBank/DDBJ databases">
        <title>Actinomycetospora sp. OC33-EN08, a novel actinomycete isolated from wild orchid (Aerides multiflora).</title>
        <authorList>
            <person name="Suriyachadkun C."/>
        </authorList>
    </citation>
    <scope>NUCLEOTIDE SEQUENCE [LARGE SCALE GENOMIC DNA]</scope>
    <source>
        <strain evidence="10 11">OC33-EN08</strain>
    </source>
</reference>
<dbReference type="Gene3D" id="3.40.50.300">
    <property type="entry name" value="P-loop containing nucleotide triphosphate hydrolases"/>
    <property type="match status" value="1"/>
</dbReference>
<feature type="compositionally biased region" description="Pro residues" evidence="6">
    <location>
        <begin position="380"/>
        <end position="390"/>
    </location>
</feature>
<dbReference type="RefSeq" id="WP_337695999.1">
    <property type="nucleotide sequence ID" value="NZ_JBBEGN010000007.1"/>
</dbReference>
<dbReference type="Gene3D" id="3.40.50.1820">
    <property type="entry name" value="alpha/beta hydrolase"/>
    <property type="match status" value="1"/>
</dbReference>
<dbReference type="EMBL" id="JBBEGN010000007">
    <property type="protein sequence ID" value="MEJ2869433.1"/>
    <property type="molecule type" value="Genomic_DNA"/>
</dbReference>
<keyword evidence="7" id="KW-0472">Membrane</keyword>
<dbReference type="InterPro" id="IPR029058">
    <property type="entry name" value="AB_hydrolase_fold"/>
</dbReference>
<protein>
    <submittedName>
        <fullName evidence="10">Alpha/beta fold hydrolase</fullName>
    </submittedName>
</protein>
<feature type="transmembrane region" description="Helical" evidence="7">
    <location>
        <begin position="623"/>
        <end position="647"/>
    </location>
</feature>
<keyword evidence="8" id="KW-0732">Signal</keyword>
<keyword evidence="7" id="KW-0812">Transmembrane</keyword>
<keyword evidence="3" id="KW-0547">Nucleotide-binding</keyword>
<comment type="similarity">
    <text evidence="1">Belongs to the ABC transporter superfamily.</text>
</comment>
<dbReference type="Pfam" id="PF02129">
    <property type="entry name" value="Peptidase_S15"/>
    <property type="match status" value="1"/>
</dbReference>
<dbReference type="PANTHER" id="PTHR43335:SF4">
    <property type="entry name" value="ABC TRANSPORTER, ATP-BINDING PROTEIN"/>
    <property type="match status" value="1"/>
</dbReference>
<dbReference type="PROSITE" id="PS00211">
    <property type="entry name" value="ABC_TRANSPORTER_1"/>
    <property type="match status" value="1"/>
</dbReference>
<dbReference type="Pfam" id="PF00005">
    <property type="entry name" value="ABC_tran"/>
    <property type="match status" value="1"/>
</dbReference>
<dbReference type="PROSITE" id="PS50893">
    <property type="entry name" value="ABC_TRANSPORTER_2"/>
    <property type="match status" value="1"/>
</dbReference>
<feature type="domain" description="ABC transporter" evidence="9">
    <location>
        <begin position="672"/>
        <end position="901"/>
    </location>
</feature>
<keyword evidence="2" id="KW-0813">Transport</keyword>
<proteinExistence type="inferred from homology"/>
<evidence type="ECO:0000313" key="11">
    <source>
        <dbReference type="Proteomes" id="UP001385809"/>
    </source>
</evidence>
<evidence type="ECO:0000256" key="4">
    <source>
        <dbReference type="ARBA" id="ARBA00022801"/>
    </source>
</evidence>
<feature type="compositionally biased region" description="Gly residues" evidence="6">
    <location>
        <begin position="444"/>
        <end position="460"/>
    </location>
</feature>
<evidence type="ECO:0000313" key="10">
    <source>
        <dbReference type="EMBL" id="MEJ2869433.1"/>
    </source>
</evidence>
<keyword evidence="7" id="KW-1133">Transmembrane helix</keyword>
<keyword evidence="5" id="KW-0067">ATP-binding</keyword>
<sequence>MVIRLLVLPLVVLLGLLLATPAQGAPAQADPDGATTRVQDLRIAVRDGPARDQPQSLDATLYLPARTPAPAVMLAHGFGADKRSVDGQARSLAARGYVVLAWSARGFGQSTGQIALNNPDYEVADAVQLVDWLAQRSEVTLDGPGDPRVGVMGGSYGGALALLLAGYDRRIDATVPMITWNDLGQALFPNAAAPGPVEPVTPAVGANAPDGVFKRSWASLFFGIGSRTTAAGQIPDVCGRFLPEVCAGYVEAVRTGREPAGLAAYLARSSPASVAGRIQAPTLLVQGENDTLFGLDQADANARAIAAGGGTVAVAWFNGGHDGGSPDGRTNARIQGWLDHHLLGTVASAPTTFTYALPSGVRSRSAPTQRIVTAPSYPGLAPPGETPDPAPRSELPLDGRPQAVVAPAGGVPGSVSSIPGLAGLAGGAGGGSGGDSDDDDDDGGSGQGGGGQGGGGGGGASALLGRLATDLPGQAATFRTAPLATRTIVSGSPQVTLSVAATPSTAPGAPAPTTGPVLFGKVYDVTPGQNGAPETRTLLGNAVAPVRLPALPRDGTATTVAVTLPAVVATVQAGHRLEVAVATTDQGFASPADPAVYRIGLAGPGLAVPEVPGSQTGGSTVPLGPLVAIGALLLAVVVAVVIGRVVAARRRRRDLEPGGDLAVAPDLVDVPLVVRGLAKQYRNGFVAVRDVSFRVERGQVLGLLGPNGAGKTTTLRMLLGLLRPSAGELRVFGVRVTPGAPVLGRLGSFVEGPGFLPHLSGRANLELYWAATGRPIGEARLDEALEIAGLGTAVDRVVRTYSQGMRQRLAIAQAMLGLPDLLVLDEPTNGLDPPQIHAMREVLKDYAASGGRTVLVSSHLLAEVEQTCDHVVVMHRGEVVASGEVAELVAGGQVAVAVGGSSADRDRAVMVLRDAGFAAESDPERDDVVIAESGSTEAERAEVVRVLVEAGVAVAGVGPRRRLEDAFLALIGEENR</sequence>
<feature type="compositionally biased region" description="Low complexity" evidence="6">
    <location>
        <begin position="403"/>
        <end position="422"/>
    </location>
</feature>
<dbReference type="SUPFAM" id="SSF52540">
    <property type="entry name" value="P-loop containing nucleoside triphosphate hydrolases"/>
    <property type="match status" value="1"/>
</dbReference>
<dbReference type="InterPro" id="IPR017871">
    <property type="entry name" value="ABC_transporter-like_CS"/>
</dbReference>
<dbReference type="InterPro" id="IPR003593">
    <property type="entry name" value="AAA+_ATPase"/>
</dbReference>
<evidence type="ECO:0000256" key="7">
    <source>
        <dbReference type="SAM" id="Phobius"/>
    </source>
</evidence>
<dbReference type="InterPro" id="IPR013736">
    <property type="entry name" value="Xaa-Pro_dipept_C"/>
</dbReference>
<gene>
    <name evidence="10" type="ORF">WCD74_16775</name>
</gene>
<dbReference type="Pfam" id="PF08530">
    <property type="entry name" value="PepX_C"/>
    <property type="match status" value="1"/>
</dbReference>
<evidence type="ECO:0000256" key="5">
    <source>
        <dbReference type="ARBA" id="ARBA00022840"/>
    </source>
</evidence>
<comment type="caution">
    <text evidence="10">The sequence shown here is derived from an EMBL/GenBank/DDBJ whole genome shotgun (WGS) entry which is preliminary data.</text>
</comment>
<evidence type="ECO:0000256" key="3">
    <source>
        <dbReference type="ARBA" id="ARBA00022741"/>
    </source>
</evidence>
<feature type="compositionally biased region" description="Gly residues" evidence="6">
    <location>
        <begin position="423"/>
        <end position="434"/>
    </location>
</feature>
<keyword evidence="11" id="KW-1185">Reference proteome</keyword>
<evidence type="ECO:0000256" key="1">
    <source>
        <dbReference type="ARBA" id="ARBA00005417"/>
    </source>
</evidence>
<feature type="region of interest" description="Disordered" evidence="6">
    <location>
        <begin position="373"/>
        <end position="464"/>
    </location>
</feature>
<evidence type="ECO:0000256" key="6">
    <source>
        <dbReference type="SAM" id="MobiDB-lite"/>
    </source>
</evidence>
<accession>A0ABU8MQ41</accession>
<dbReference type="SMART" id="SM00939">
    <property type="entry name" value="PepX_C"/>
    <property type="match status" value="1"/>
</dbReference>
<name>A0ABU8MQ41_9PSEU</name>
<dbReference type="SUPFAM" id="SSF53474">
    <property type="entry name" value="alpha/beta-Hydrolases"/>
    <property type="match status" value="1"/>
</dbReference>
<feature type="chain" id="PRO_5046787854" evidence="8">
    <location>
        <begin position="25"/>
        <end position="976"/>
    </location>
</feature>
<dbReference type="InterPro" id="IPR003439">
    <property type="entry name" value="ABC_transporter-like_ATP-bd"/>
</dbReference>
<evidence type="ECO:0000256" key="2">
    <source>
        <dbReference type="ARBA" id="ARBA00022448"/>
    </source>
</evidence>
<dbReference type="PANTHER" id="PTHR43335">
    <property type="entry name" value="ABC TRANSPORTER, ATP-BINDING PROTEIN"/>
    <property type="match status" value="1"/>
</dbReference>
<keyword evidence="4 10" id="KW-0378">Hydrolase</keyword>
<dbReference type="InterPro" id="IPR008979">
    <property type="entry name" value="Galactose-bd-like_sf"/>
</dbReference>
<dbReference type="InterPro" id="IPR000383">
    <property type="entry name" value="Xaa-Pro-like_dom"/>
</dbReference>